<sequence length="197" mass="21924">MKLKLKKLINFPYVGMGGRRKIFLLLAALCTCEGLLGISLIVLAAKPLSTVTEHLKGLDLLLPTILKAQICYGIFVTFMSVIGISVTRHCIYSYNLYMTVDARIKKPVLPASCCSPYVDIPCIHDFLQQDSLKPQKDISLFLEGVYTSGCIGILLKPMLTSITSFSVIAILICIFQTCELVIANVLYYLCTRKQEDF</sequence>
<dbReference type="AlphaFoldDB" id="A0A9P0HKZ9"/>
<accession>A0A9P0HKZ9</accession>
<feature type="transmembrane region" description="Helical" evidence="1">
    <location>
        <begin position="165"/>
        <end position="189"/>
    </location>
</feature>
<name>A0A9P0HKZ9_NEZVI</name>
<keyword evidence="3" id="KW-1185">Reference proteome</keyword>
<feature type="transmembrane region" description="Helical" evidence="1">
    <location>
        <begin position="140"/>
        <end position="159"/>
    </location>
</feature>
<evidence type="ECO:0000313" key="3">
    <source>
        <dbReference type="Proteomes" id="UP001152798"/>
    </source>
</evidence>
<evidence type="ECO:0000313" key="2">
    <source>
        <dbReference type="EMBL" id="CAH1403850.1"/>
    </source>
</evidence>
<dbReference type="EMBL" id="OV725081">
    <property type="protein sequence ID" value="CAH1403850.1"/>
    <property type="molecule type" value="Genomic_DNA"/>
</dbReference>
<reference evidence="2" key="1">
    <citation type="submission" date="2022-01" db="EMBL/GenBank/DDBJ databases">
        <authorList>
            <person name="King R."/>
        </authorList>
    </citation>
    <scope>NUCLEOTIDE SEQUENCE</scope>
</reference>
<gene>
    <name evidence="2" type="ORF">NEZAVI_LOCUS12378</name>
</gene>
<keyword evidence="1" id="KW-0472">Membrane</keyword>
<evidence type="ECO:0000256" key="1">
    <source>
        <dbReference type="SAM" id="Phobius"/>
    </source>
</evidence>
<keyword evidence="1" id="KW-1133">Transmembrane helix</keyword>
<feature type="transmembrane region" description="Helical" evidence="1">
    <location>
        <begin position="65"/>
        <end position="86"/>
    </location>
</feature>
<dbReference type="OrthoDB" id="6602635at2759"/>
<organism evidence="2 3">
    <name type="scientific">Nezara viridula</name>
    <name type="common">Southern green stink bug</name>
    <name type="synonym">Cimex viridulus</name>
    <dbReference type="NCBI Taxonomy" id="85310"/>
    <lineage>
        <taxon>Eukaryota</taxon>
        <taxon>Metazoa</taxon>
        <taxon>Ecdysozoa</taxon>
        <taxon>Arthropoda</taxon>
        <taxon>Hexapoda</taxon>
        <taxon>Insecta</taxon>
        <taxon>Pterygota</taxon>
        <taxon>Neoptera</taxon>
        <taxon>Paraneoptera</taxon>
        <taxon>Hemiptera</taxon>
        <taxon>Heteroptera</taxon>
        <taxon>Panheteroptera</taxon>
        <taxon>Pentatomomorpha</taxon>
        <taxon>Pentatomoidea</taxon>
        <taxon>Pentatomidae</taxon>
        <taxon>Pentatominae</taxon>
        <taxon>Nezara</taxon>
    </lineage>
</organism>
<keyword evidence="1" id="KW-0812">Transmembrane</keyword>
<protein>
    <submittedName>
        <fullName evidence="2">Uncharacterized protein</fullName>
    </submittedName>
</protein>
<feature type="transmembrane region" description="Helical" evidence="1">
    <location>
        <begin position="21"/>
        <end position="45"/>
    </location>
</feature>
<proteinExistence type="predicted"/>
<dbReference type="Proteomes" id="UP001152798">
    <property type="component" value="Chromosome 5"/>
</dbReference>